<dbReference type="Gene3D" id="1.10.10.10">
    <property type="entry name" value="Winged helix-like DNA-binding domain superfamily/Winged helix DNA-binding domain"/>
    <property type="match status" value="1"/>
</dbReference>
<dbReference type="AlphaFoldDB" id="A0A9D9HKK7"/>
<dbReference type="Pfam" id="PF00392">
    <property type="entry name" value="GntR"/>
    <property type="match status" value="1"/>
</dbReference>
<evidence type="ECO:0000259" key="4">
    <source>
        <dbReference type="PROSITE" id="PS50949"/>
    </source>
</evidence>
<evidence type="ECO:0000313" key="6">
    <source>
        <dbReference type="Proteomes" id="UP000823617"/>
    </source>
</evidence>
<protein>
    <submittedName>
        <fullName evidence="5">GntR family transcriptional regulator</fullName>
    </submittedName>
</protein>
<comment type="caution">
    <text evidence="5">The sequence shown here is derived from an EMBL/GenBank/DDBJ whole genome shotgun (WGS) entry which is preliminary data.</text>
</comment>
<evidence type="ECO:0000256" key="3">
    <source>
        <dbReference type="ARBA" id="ARBA00023163"/>
    </source>
</evidence>
<reference evidence="5" key="1">
    <citation type="submission" date="2020-10" db="EMBL/GenBank/DDBJ databases">
        <authorList>
            <person name="Gilroy R."/>
        </authorList>
    </citation>
    <scope>NUCLEOTIDE SEQUENCE</scope>
    <source>
        <strain evidence="5">B1-3475</strain>
    </source>
</reference>
<dbReference type="PANTHER" id="PTHR38445:SF10">
    <property type="entry name" value="GNTR-FAMILY TRANSCRIPTIONAL REGULATOR"/>
    <property type="match status" value="1"/>
</dbReference>
<keyword evidence="3" id="KW-0804">Transcription</keyword>
<dbReference type="EMBL" id="JADIMK010000040">
    <property type="protein sequence ID" value="MBO8455542.1"/>
    <property type="molecule type" value="Genomic_DNA"/>
</dbReference>
<evidence type="ECO:0000256" key="2">
    <source>
        <dbReference type="ARBA" id="ARBA00023125"/>
    </source>
</evidence>
<keyword evidence="2" id="KW-0238">DNA-binding</keyword>
<organism evidence="5 6">
    <name type="scientific">Candidatus Cryptobacteroides intestinigallinarum</name>
    <dbReference type="NCBI Taxonomy" id="2840767"/>
    <lineage>
        <taxon>Bacteria</taxon>
        <taxon>Pseudomonadati</taxon>
        <taxon>Bacteroidota</taxon>
        <taxon>Bacteroidia</taxon>
        <taxon>Bacteroidales</taxon>
        <taxon>Candidatus Cryptobacteroides</taxon>
    </lineage>
</organism>
<reference evidence="5" key="2">
    <citation type="journal article" date="2021" name="PeerJ">
        <title>Extensive microbial diversity within the chicken gut microbiome revealed by metagenomics and culture.</title>
        <authorList>
            <person name="Gilroy R."/>
            <person name="Ravi A."/>
            <person name="Getino M."/>
            <person name="Pursley I."/>
            <person name="Horton D.L."/>
            <person name="Alikhan N.F."/>
            <person name="Baker D."/>
            <person name="Gharbi K."/>
            <person name="Hall N."/>
            <person name="Watson M."/>
            <person name="Adriaenssens E.M."/>
            <person name="Foster-Nyarko E."/>
            <person name="Jarju S."/>
            <person name="Secka A."/>
            <person name="Antonio M."/>
            <person name="Oren A."/>
            <person name="Chaudhuri R.R."/>
            <person name="La Ragione R."/>
            <person name="Hildebrand F."/>
            <person name="Pallen M.J."/>
        </authorList>
    </citation>
    <scope>NUCLEOTIDE SEQUENCE</scope>
    <source>
        <strain evidence="5">B1-3475</strain>
    </source>
</reference>
<dbReference type="GO" id="GO:0003700">
    <property type="term" value="F:DNA-binding transcription factor activity"/>
    <property type="evidence" value="ECO:0007669"/>
    <property type="project" value="InterPro"/>
</dbReference>
<dbReference type="SUPFAM" id="SSF46785">
    <property type="entry name" value="Winged helix' DNA-binding domain"/>
    <property type="match status" value="1"/>
</dbReference>
<sequence length="125" mass="14172">MEFENNRPIYLQICDSICERILSGDLQPGGRIASVRDLGAEIGVNPNTAMRSYEKLTDAGIIFNKRGIGYFIADNAREIVLQQQREEFIRNEVPSIMKRLRLLGLKPSEIFKDTPEGTFPEANKN</sequence>
<dbReference type="InterPro" id="IPR000524">
    <property type="entry name" value="Tscrpt_reg_HTH_GntR"/>
</dbReference>
<evidence type="ECO:0000256" key="1">
    <source>
        <dbReference type="ARBA" id="ARBA00023015"/>
    </source>
</evidence>
<dbReference type="InterPro" id="IPR036390">
    <property type="entry name" value="WH_DNA-bd_sf"/>
</dbReference>
<dbReference type="GO" id="GO:0003677">
    <property type="term" value="F:DNA binding"/>
    <property type="evidence" value="ECO:0007669"/>
    <property type="project" value="UniProtKB-KW"/>
</dbReference>
<name>A0A9D9HKK7_9BACT</name>
<dbReference type="Proteomes" id="UP000823617">
    <property type="component" value="Unassembled WGS sequence"/>
</dbReference>
<evidence type="ECO:0000313" key="5">
    <source>
        <dbReference type="EMBL" id="MBO8455542.1"/>
    </source>
</evidence>
<feature type="domain" description="HTH gntR-type" evidence="4">
    <location>
        <begin position="7"/>
        <end position="75"/>
    </location>
</feature>
<dbReference type="PROSITE" id="PS50949">
    <property type="entry name" value="HTH_GNTR"/>
    <property type="match status" value="1"/>
</dbReference>
<proteinExistence type="predicted"/>
<dbReference type="PANTHER" id="PTHR38445">
    <property type="entry name" value="HTH-TYPE TRANSCRIPTIONAL REPRESSOR YTRA"/>
    <property type="match status" value="1"/>
</dbReference>
<dbReference type="CDD" id="cd07377">
    <property type="entry name" value="WHTH_GntR"/>
    <property type="match status" value="1"/>
</dbReference>
<dbReference type="SMART" id="SM00345">
    <property type="entry name" value="HTH_GNTR"/>
    <property type="match status" value="1"/>
</dbReference>
<dbReference type="InterPro" id="IPR036388">
    <property type="entry name" value="WH-like_DNA-bd_sf"/>
</dbReference>
<dbReference type="Gene3D" id="1.10.287.100">
    <property type="match status" value="1"/>
</dbReference>
<accession>A0A9D9HKK7</accession>
<gene>
    <name evidence="5" type="ORF">IAC08_03955</name>
</gene>
<keyword evidence="1" id="KW-0805">Transcription regulation</keyword>